<evidence type="ECO:0000259" key="2">
    <source>
        <dbReference type="SMART" id="SM00849"/>
    </source>
</evidence>
<dbReference type="Proteomes" id="UP001596087">
    <property type="component" value="Unassembled WGS sequence"/>
</dbReference>
<organism evidence="3 4">
    <name type="scientific">Nocardioides taihuensis</name>
    <dbReference type="NCBI Taxonomy" id="1835606"/>
    <lineage>
        <taxon>Bacteria</taxon>
        <taxon>Bacillati</taxon>
        <taxon>Actinomycetota</taxon>
        <taxon>Actinomycetes</taxon>
        <taxon>Propionibacteriales</taxon>
        <taxon>Nocardioidaceae</taxon>
        <taxon>Nocardioides</taxon>
    </lineage>
</organism>
<dbReference type="PANTHER" id="PTHR23131:SF4">
    <property type="entry name" value="METALLO-BETA-LACTAMASE SUPERFAMILY POTEIN"/>
    <property type="match status" value="1"/>
</dbReference>
<dbReference type="PANTHER" id="PTHR23131">
    <property type="entry name" value="ENDORIBONUCLEASE LACTB2"/>
    <property type="match status" value="1"/>
</dbReference>
<dbReference type="Gene3D" id="3.60.15.10">
    <property type="entry name" value="Ribonuclease Z/Hydroxyacylglutathione hydrolase-like"/>
    <property type="match status" value="1"/>
</dbReference>
<dbReference type="SMART" id="SM00849">
    <property type="entry name" value="Lactamase_B"/>
    <property type="match status" value="1"/>
</dbReference>
<name>A0ABW0BH95_9ACTN</name>
<dbReference type="EMBL" id="JBHSKD010000008">
    <property type="protein sequence ID" value="MFC5176628.1"/>
    <property type="molecule type" value="Genomic_DNA"/>
</dbReference>
<dbReference type="Gene3D" id="1.10.10.10">
    <property type="entry name" value="Winged helix-like DNA-binding domain superfamily/Winged helix DNA-binding domain"/>
    <property type="match status" value="1"/>
</dbReference>
<dbReference type="InterPro" id="IPR001279">
    <property type="entry name" value="Metallo-B-lactamas"/>
</dbReference>
<proteinExistence type="predicted"/>
<evidence type="ECO:0000313" key="3">
    <source>
        <dbReference type="EMBL" id="MFC5176628.1"/>
    </source>
</evidence>
<gene>
    <name evidence="3" type="ORF">ACFPGP_08085</name>
</gene>
<reference evidence="4" key="1">
    <citation type="journal article" date="2019" name="Int. J. Syst. Evol. Microbiol.">
        <title>The Global Catalogue of Microorganisms (GCM) 10K type strain sequencing project: providing services to taxonomists for standard genome sequencing and annotation.</title>
        <authorList>
            <consortium name="The Broad Institute Genomics Platform"/>
            <consortium name="The Broad Institute Genome Sequencing Center for Infectious Disease"/>
            <person name="Wu L."/>
            <person name="Ma J."/>
        </authorList>
    </citation>
    <scope>NUCLEOTIDE SEQUENCE [LARGE SCALE GENOMIC DNA]</scope>
    <source>
        <strain evidence="4">DFY41</strain>
    </source>
</reference>
<dbReference type="SUPFAM" id="SSF56281">
    <property type="entry name" value="Metallo-hydrolase/oxidoreductase"/>
    <property type="match status" value="1"/>
</dbReference>
<keyword evidence="4" id="KW-1185">Reference proteome</keyword>
<comment type="caution">
    <text evidence="3">The sequence shown here is derived from an EMBL/GenBank/DDBJ whole genome shotgun (WGS) entry which is preliminary data.</text>
</comment>
<dbReference type="InterPro" id="IPR036388">
    <property type="entry name" value="WH-like_DNA-bd_sf"/>
</dbReference>
<feature type="region of interest" description="Disordered" evidence="1">
    <location>
        <begin position="1"/>
        <end position="20"/>
    </location>
</feature>
<protein>
    <submittedName>
        <fullName evidence="3">MBL fold metallo-hydrolase</fullName>
    </submittedName>
</protein>
<evidence type="ECO:0000313" key="4">
    <source>
        <dbReference type="Proteomes" id="UP001596087"/>
    </source>
</evidence>
<sequence length="361" mass="38607">MAPTPPDTAHAVSPDSGEHWTEPGAWPVADGIHRIPLPLPMDGLRAVNVYAIEAGDGLTLVDGGWAIAESRSLLESSLASVGYDVRDITAFLVTHVHRDHYTQAAVLGQEVGAHVSLGLGDKPTLDLMHHVESVEEDPTLVVLRTAGALAIAEEWRRFTDGRVPDVSTWGYPDAWLDGDQVVAVGPRSLDAVHTPGHTQGHFVFAERAAGLLFAGDHVLPTITPSIGFEPVPVEQPLRDFLGSLAKVRAMPDLRLLPAHGPVAPSSHTRVDELLAHHEHRLALCLEAITHRPGTAYDVAGELPWTRHERTLAELDVFNAALASMETKAHLELLVARGQATREVTGGGVVFAAVAGPVQFTG</sequence>
<dbReference type="Pfam" id="PF00753">
    <property type="entry name" value="Lactamase_B"/>
    <property type="match status" value="1"/>
</dbReference>
<dbReference type="InterPro" id="IPR050662">
    <property type="entry name" value="Sec-metab_biosynth-thioest"/>
</dbReference>
<dbReference type="RefSeq" id="WP_378589088.1">
    <property type="nucleotide sequence ID" value="NZ_JBHSKD010000008.1"/>
</dbReference>
<feature type="domain" description="Metallo-beta-lactamase" evidence="2">
    <location>
        <begin position="46"/>
        <end position="259"/>
    </location>
</feature>
<evidence type="ECO:0000256" key="1">
    <source>
        <dbReference type="SAM" id="MobiDB-lite"/>
    </source>
</evidence>
<accession>A0ABW0BH95</accession>
<dbReference type="InterPro" id="IPR036866">
    <property type="entry name" value="RibonucZ/Hydroxyglut_hydro"/>
</dbReference>